<accession>A0AAJ0BRF8</accession>
<evidence type="ECO:0000313" key="1">
    <source>
        <dbReference type="EMBL" id="KAK1761764.1"/>
    </source>
</evidence>
<name>A0AAJ0BRF8_9PEZI</name>
<proteinExistence type="predicted"/>
<dbReference type="RefSeq" id="XP_060277977.1">
    <property type="nucleotide sequence ID" value="XM_060430774.1"/>
</dbReference>
<dbReference type="Proteomes" id="UP001244011">
    <property type="component" value="Unassembled WGS sequence"/>
</dbReference>
<dbReference type="EMBL" id="MU839052">
    <property type="protein sequence ID" value="KAK1761764.1"/>
    <property type="molecule type" value="Genomic_DNA"/>
</dbReference>
<evidence type="ECO:0000313" key="2">
    <source>
        <dbReference type="Proteomes" id="UP001244011"/>
    </source>
</evidence>
<gene>
    <name evidence="1" type="ORF">QBC33DRAFT_574708</name>
</gene>
<organism evidence="1 2">
    <name type="scientific">Phialemonium atrogriseum</name>
    <dbReference type="NCBI Taxonomy" id="1093897"/>
    <lineage>
        <taxon>Eukaryota</taxon>
        <taxon>Fungi</taxon>
        <taxon>Dikarya</taxon>
        <taxon>Ascomycota</taxon>
        <taxon>Pezizomycotina</taxon>
        <taxon>Sordariomycetes</taxon>
        <taxon>Sordariomycetidae</taxon>
        <taxon>Cephalothecales</taxon>
        <taxon>Cephalothecaceae</taxon>
        <taxon>Phialemonium</taxon>
    </lineage>
</organism>
<dbReference type="AlphaFoldDB" id="A0AAJ0BRF8"/>
<reference evidence="1" key="1">
    <citation type="submission" date="2023-06" db="EMBL/GenBank/DDBJ databases">
        <title>Genome-scale phylogeny and comparative genomics of the fungal order Sordariales.</title>
        <authorList>
            <consortium name="Lawrence Berkeley National Laboratory"/>
            <person name="Hensen N."/>
            <person name="Bonometti L."/>
            <person name="Westerberg I."/>
            <person name="Brannstrom I.O."/>
            <person name="Guillou S."/>
            <person name="Cros-Aarteil S."/>
            <person name="Calhoun S."/>
            <person name="Haridas S."/>
            <person name="Kuo A."/>
            <person name="Mondo S."/>
            <person name="Pangilinan J."/>
            <person name="Riley R."/>
            <person name="Labutti K."/>
            <person name="Andreopoulos B."/>
            <person name="Lipzen A."/>
            <person name="Chen C."/>
            <person name="Yanf M."/>
            <person name="Daum C."/>
            <person name="Ng V."/>
            <person name="Clum A."/>
            <person name="Steindorff A."/>
            <person name="Ohm R."/>
            <person name="Martin F."/>
            <person name="Silar P."/>
            <person name="Natvig D."/>
            <person name="Lalanne C."/>
            <person name="Gautier V."/>
            <person name="Ament-Velasquez S.L."/>
            <person name="Kruys A."/>
            <person name="Hutchinson M.I."/>
            <person name="Powell A.J."/>
            <person name="Barry K."/>
            <person name="Miller A.N."/>
            <person name="Grigoriev I.V."/>
            <person name="Debuchy R."/>
            <person name="Gladieux P."/>
            <person name="Thoren M.H."/>
            <person name="Johannesson H."/>
        </authorList>
    </citation>
    <scope>NUCLEOTIDE SEQUENCE</scope>
    <source>
        <strain evidence="1">8032-3</strain>
    </source>
</reference>
<protein>
    <submittedName>
        <fullName evidence="1">Uncharacterized protein</fullName>
    </submittedName>
</protein>
<sequence length="320" mass="36573">MATTHSKLSVTDLEERHRCIFATALSRVVNSDVAESTYAQITDGAPLGHVFRDRYNGIGLLRKHPVKQHKELCPGSIEKAIKFRDEFKLEDLKFGAQASAPGSRAFKMRLIEMIAVAIHQIAVMLYQLNLGVHTDDKIGKWSPPETDSYWRFRSTLPPTLFFHRWYQCSDQYPGGLANTVGYWAESRILGGVVLFDRRQIEGANPDAVFFHLDRFETTYHPPPLLLSDDNDAPPPCPLPILGDKRNNIRVDPEEDIEETGIYRDIWERKPIDPEGRSDARFRDVFSGLDYPYRDASEAQSRAFARRARNRLKLGIYDPPE</sequence>
<comment type="caution">
    <text evidence="1">The sequence shown here is derived from an EMBL/GenBank/DDBJ whole genome shotgun (WGS) entry which is preliminary data.</text>
</comment>
<keyword evidence="2" id="KW-1185">Reference proteome</keyword>
<dbReference type="GeneID" id="85313961"/>